<evidence type="ECO:0000313" key="8">
    <source>
        <dbReference type="Proteomes" id="UP001215078"/>
    </source>
</evidence>
<dbReference type="PANTHER" id="PTHR37422">
    <property type="entry name" value="TEICHURONIC ACID BIOSYNTHESIS PROTEIN TUAE"/>
    <property type="match status" value="1"/>
</dbReference>
<keyword evidence="2 5" id="KW-0812">Transmembrane</keyword>
<feature type="transmembrane region" description="Helical" evidence="5">
    <location>
        <begin position="242"/>
        <end position="264"/>
    </location>
</feature>
<feature type="transmembrane region" description="Helical" evidence="5">
    <location>
        <begin position="366"/>
        <end position="387"/>
    </location>
</feature>
<comment type="subcellular location">
    <subcellularLocation>
        <location evidence="1">Membrane</location>
        <topology evidence="1">Multi-pass membrane protein</topology>
    </subcellularLocation>
</comment>
<dbReference type="GO" id="GO:0016020">
    <property type="term" value="C:membrane"/>
    <property type="evidence" value="ECO:0007669"/>
    <property type="project" value="UniProtKB-SubCell"/>
</dbReference>
<feature type="transmembrane region" description="Helical" evidence="5">
    <location>
        <begin position="171"/>
        <end position="187"/>
    </location>
</feature>
<evidence type="ECO:0000256" key="2">
    <source>
        <dbReference type="ARBA" id="ARBA00022692"/>
    </source>
</evidence>
<feature type="domain" description="O-antigen ligase-related" evidence="6">
    <location>
        <begin position="197"/>
        <end position="345"/>
    </location>
</feature>
<gene>
    <name evidence="7" type="ORF">PQ628_00790</name>
</gene>
<evidence type="ECO:0000256" key="4">
    <source>
        <dbReference type="ARBA" id="ARBA00023136"/>
    </source>
</evidence>
<feature type="transmembrane region" description="Helical" evidence="5">
    <location>
        <begin position="109"/>
        <end position="125"/>
    </location>
</feature>
<proteinExistence type="predicted"/>
<feature type="transmembrane region" description="Helical" evidence="5">
    <location>
        <begin position="21"/>
        <end position="43"/>
    </location>
</feature>
<accession>A0AAW6IDM8</accession>
<evidence type="ECO:0000256" key="1">
    <source>
        <dbReference type="ARBA" id="ARBA00004141"/>
    </source>
</evidence>
<dbReference type="RefSeq" id="WP_158577287.1">
    <property type="nucleotide sequence ID" value="NZ_CAKJZI010000002.1"/>
</dbReference>
<evidence type="ECO:0000256" key="5">
    <source>
        <dbReference type="SAM" id="Phobius"/>
    </source>
</evidence>
<keyword evidence="4 5" id="KW-0472">Membrane</keyword>
<feature type="transmembrane region" description="Helical" evidence="5">
    <location>
        <begin position="78"/>
        <end position="97"/>
    </location>
</feature>
<evidence type="ECO:0000259" key="6">
    <source>
        <dbReference type="Pfam" id="PF04932"/>
    </source>
</evidence>
<keyword evidence="3 5" id="KW-1133">Transmembrane helix</keyword>
<feature type="transmembrane region" description="Helical" evidence="5">
    <location>
        <begin position="49"/>
        <end position="66"/>
    </location>
</feature>
<dbReference type="Proteomes" id="UP001215078">
    <property type="component" value="Unassembled WGS sequence"/>
</dbReference>
<evidence type="ECO:0000256" key="3">
    <source>
        <dbReference type="ARBA" id="ARBA00022989"/>
    </source>
</evidence>
<feature type="transmembrane region" description="Helical" evidence="5">
    <location>
        <begin position="333"/>
        <end position="354"/>
    </location>
</feature>
<comment type="caution">
    <text evidence="7">The sequence shown here is derived from an EMBL/GenBank/DDBJ whole genome shotgun (WGS) entry which is preliminary data.</text>
</comment>
<dbReference type="Pfam" id="PF04932">
    <property type="entry name" value="Wzy_C"/>
    <property type="match status" value="1"/>
</dbReference>
<sequence length="413" mass="47546">MIGSLNIFKQFTNLSKDQKGLFFIFFAALVPLSYKLISPFFIIAGLGEYTIIITPTLYVIGFLMASNIAKRSITVKDILFYLFLVTFFLLSPALYPSSLNFVEENAQKFLLNVVPFFFVGLCMSYDRDKDVLLLVARIGFWAQIFWQACLLLGFVEMGESFDDTLGEQMETAYGFLFSLFFLFHNAIKRRDICDLVMFIIGTFLLLSMGARGPIIVLAFYILIYLIVFNTHKKKNVFKKLIVIIFCFLFYYFLTPIMFFLSFYAEQFGFSTRVFRSILEDQMTNLSESSYRDEFYGNVWDAIRNDNTLLGYGFGSDRLFTPTGGYTHNLELELLVSFGIIGGGLILCILAFRFLKSLQHGGETKMFSFMMLCLGIVSLQFSYSYILFPSFFIYLGYNTALLRTNAKELKAYVR</sequence>
<keyword evidence="7" id="KW-0436">Ligase</keyword>
<name>A0AAW6IDM8_BACOV</name>
<feature type="transmembrane region" description="Helical" evidence="5">
    <location>
        <begin position="192"/>
        <end position="208"/>
    </location>
</feature>
<organism evidence="7 8">
    <name type="scientific">Bacteroides ovatus</name>
    <dbReference type="NCBI Taxonomy" id="28116"/>
    <lineage>
        <taxon>Bacteria</taxon>
        <taxon>Pseudomonadati</taxon>
        <taxon>Bacteroidota</taxon>
        <taxon>Bacteroidia</taxon>
        <taxon>Bacteroidales</taxon>
        <taxon>Bacteroidaceae</taxon>
        <taxon>Bacteroides</taxon>
    </lineage>
</organism>
<dbReference type="InterPro" id="IPR007016">
    <property type="entry name" value="O-antigen_ligase-rel_domated"/>
</dbReference>
<dbReference type="GO" id="GO:0016874">
    <property type="term" value="F:ligase activity"/>
    <property type="evidence" value="ECO:0007669"/>
    <property type="project" value="UniProtKB-KW"/>
</dbReference>
<dbReference type="AlphaFoldDB" id="A0AAW6IDM8"/>
<evidence type="ECO:0000313" key="7">
    <source>
        <dbReference type="EMBL" id="MDC7956742.1"/>
    </source>
</evidence>
<dbReference type="EMBL" id="JAQQPO010000001">
    <property type="protein sequence ID" value="MDC7956742.1"/>
    <property type="molecule type" value="Genomic_DNA"/>
</dbReference>
<feature type="transmembrane region" description="Helical" evidence="5">
    <location>
        <begin position="132"/>
        <end position="155"/>
    </location>
</feature>
<reference evidence="7" key="1">
    <citation type="submission" date="2022-10" db="EMBL/GenBank/DDBJ databases">
        <title>Human gut microbiome strain richness.</title>
        <authorList>
            <person name="Chen-Liaw A."/>
        </authorList>
    </citation>
    <scope>NUCLEOTIDE SEQUENCE</scope>
    <source>
        <strain evidence="7">RTP21484st1_H8_RTP21484_190118</strain>
    </source>
</reference>
<dbReference type="PANTHER" id="PTHR37422:SF17">
    <property type="entry name" value="O-ANTIGEN LIGASE"/>
    <property type="match status" value="1"/>
</dbReference>
<dbReference type="InterPro" id="IPR051533">
    <property type="entry name" value="WaaL-like"/>
</dbReference>
<protein>
    <submittedName>
        <fullName evidence="7">O-antigen ligase family protein</fullName>
    </submittedName>
</protein>